<organism evidence="2 3">
    <name type="scientific">Setaria viridis</name>
    <name type="common">Green bristlegrass</name>
    <name type="synonym">Setaria italica subsp. viridis</name>
    <dbReference type="NCBI Taxonomy" id="4556"/>
    <lineage>
        <taxon>Eukaryota</taxon>
        <taxon>Viridiplantae</taxon>
        <taxon>Streptophyta</taxon>
        <taxon>Embryophyta</taxon>
        <taxon>Tracheophyta</taxon>
        <taxon>Spermatophyta</taxon>
        <taxon>Magnoliopsida</taxon>
        <taxon>Liliopsida</taxon>
        <taxon>Poales</taxon>
        <taxon>Poaceae</taxon>
        <taxon>PACMAD clade</taxon>
        <taxon>Panicoideae</taxon>
        <taxon>Panicodae</taxon>
        <taxon>Paniceae</taxon>
        <taxon>Cenchrinae</taxon>
        <taxon>Setaria</taxon>
    </lineage>
</organism>
<dbReference type="Gramene" id="TKW33117">
    <property type="protein sequence ID" value="TKW33117"/>
    <property type="gene ID" value="SEVIR_2G212620v2"/>
</dbReference>
<keyword evidence="3" id="KW-1185">Reference proteome</keyword>
<accession>A0A4U6W6I0</accession>
<dbReference type="AlphaFoldDB" id="A0A4U6W6I0"/>
<protein>
    <recommendedName>
        <fullName evidence="4">Secreted protein</fullName>
    </recommendedName>
</protein>
<feature type="signal peptide" evidence="1">
    <location>
        <begin position="1"/>
        <end position="17"/>
    </location>
</feature>
<dbReference type="Proteomes" id="UP000298652">
    <property type="component" value="Chromosome 2"/>
</dbReference>
<reference evidence="2" key="1">
    <citation type="submission" date="2019-03" db="EMBL/GenBank/DDBJ databases">
        <title>WGS assembly of Setaria viridis.</title>
        <authorList>
            <person name="Huang P."/>
            <person name="Jenkins J."/>
            <person name="Grimwood J."/>
            <person name="Barry K."/>
            <person name="Healey A."/>
            <person name="Mamidi S."/>
            <person name="Sreedasyam A."/>
            <person name="Shu S."/>
            <person name="Feldman M."/>
            <person name="Wu J."/>
            <person name="Yu Y."/>
            <person name="Chen C."/>
            <person name="Johnson J."/>
            <person name="Rokhsar D."/>
            <person name="Baxter I."/>
            <person name="Schmutz J."/>
            <person name="Brutnell T."/>
            <person name="Kellogg E."/>
        </authorList>
    </citation>
    <scope>NUCLEOTIDE SEQUENCE [LARGE SCALE GENOMIC DNA]</scope>
</reference>
<proteinExistence type="predicted"/>
<dbReference type="EMBL" id="CM016553">
    <property type="protein sequence ID" value="TKW33117.1"/>
    <property type="molecule type" value="Genomic_DNA"/>
</dbReference>
<evidence type="ECO:0008006" key="4">
    <source>
        <dbReference type="Google" id="ProtNLM"/>
    </source>
</evidence>
<keyword evidence="1" id="KW-0732">Signal</keyword>
<evidence type="ECO:0000313" key="3">
    <source>
        <dbReference type="Proteomes" id="UP000298652"/>
    </source>
</evidence>
<evidence type="ECO:0000256" key="1">
    <source>
        <dbReference type="SAM" id="SignalP"/>
    </source>
</evidence>
<sequence length="83" mass="9681">MCNCALWLVYLFPTCNSRLYVLLTLAWNLQHLTSVDYNLYLTSVSVCKDSSKLQPNLHSLMGNEQDCVSSSFCWTEETLQWYF</sequence>
<name>A0A4U6W6I0_SETVI</name>
<gene>
    <name evidence="2" type="ORF">SEVIR_2G212620v2</name>
</gene>
<evidence type="ECO:0000313" key="2">
    <source>
        <dbReference type="EMBL" id="TKW33117.1"/>
    </source>
</evidence>
<feature type="chain" id="PRO_5020343543" description="Secreted protein" evidence="1">
    <location>
        <begin position="18"/>
        <end position="83"/>
    </location>
</feature>